<dbReference type="EMBL" id="RBAH01000011">
    <property type="protein sequence ID" value="RKN83780.1"/>
    <property type="molecule type" value="Genomic_DNA"/>
</dbReference>
<dbReference type="PANTHER" id="PTHR11825">
    <property type="entry name" value="SUBGROUP IIII AMINOTRANSFERASE"/>
    <property type="match status" value="1"/>
</dbReference>
<evidence type="ECO:0000256" key="7">
    <source>
        <dbReference type="ARBA" id="ARBA00022605"/>
    </source>
</evidence>
<dbReference type="InterPro" id="IPR005786">
    <property type="entry name" value="B_amino_transII"/>
</dbReference>
<dbReference type="Gene3D" id="3.30.470.10">
    <property type="match status" value="1"/>
</dbReference>
<accession>A0A3B0CEF9</accession>
<dbReference type="GO" id="GO:0052656">
    <property type="term" value="F:L-isoleucine-2-oxoglutarate transaminase activity"/>
    <property type="evidence" value="ECO:0007669"/>
    <property type="project" value="RHEA"/>
</dbReference>
<dbReference type="PIRSF" id="PIRSF006468">
    <property type="entry name" value="BCAT1"/>
    <property type="match status" value="1"/>
</dbReference>
<comment type="pathway">
    <text evidence="4 18">Amino-acid biosynthesis; L-leucine biosynthesis; L-leucine from 3-methyl-2-oxobutanoate: step 4/4.</text>
</comment>
<evidence type="ECO:0000313" key="20">
    <source>
        <dbReference type="Proteomes" id="UP000282311"/>
    </source>
</evidence>
<evidence type="ECO:0000256" key="9">
    <source>
        <dbReference type="ARBA" id="ARBA00022898"/>
    </source>
</evidence>
<evidence type="ECO:0000256" key="15">
    <source>
        <dbReference type="RuleBase" id="RU004106"/>
    </source>
</evidence>
<evidence type="ECO:0000256" key="17">
    <source>
        <dbReference type="RuleBase" id="RU004517"/>
    </source>
</evidence>
<dbReference type="PROSITE" id="PS00770">
    <property type="entry name" value="AA_TRANSFER_CLASS_4"/>
    <property type="match status" value="1"/>
</dbReference>
<evidence type="ECO:0000256" key="6">
    <source>
        <dbReference type="ARBA" id="ARBA00022576"/>
    </source>
</evidence>
<comment type="cofactor">
    <cofactor evidence="1 16">
        <name>pyridoxal 5'-phosphate</name>
        <dbReference type="ChEBI" id="CHEBI:597326"/>
    </cofactor>
</comment>
<proteinExistence type="inferred from homology"/>
<evidence type="ECO:0000256" key="5">
    <source>
        <dbReference type="ARBA" id="ARBA00009320"/>
    </source>
</evidence>
<comment type="catalytic activity">
    <reaction evidence="13 17">
        <text>L-leucine + 2-oxoglutarate = 4-methyl-2-oxopentanoate + L-glutamate</text>
        <dbReference type="Rhea" id="RHEA:18321"/>
        <dbReference type="ChEBI" id="CHEBI:16810"/>
        <dbReference type="ChEBI" id="CHEBI:17865"/>
        <dbReference type="ChEBI" id="CHEBI:29985"/>
        <dbReference type="ChEBI" id="CHEBI:57427"/>
        <dbReference type="EC" id="2.6.1.42"/>
    </reaction>
</comment>
<evidence type="ECO:0000256" key="4">
    <source>
        <dbReference type="ARBA" id="ARBA00005072"/>
    </source>
</evidence>
<dbReference type="PANTHER" id="PTHR11825:SF44">
    <property type="entry name" value="BRANCHED-CHAIN-AMINO-ACID AMINOTRANSFERASE"/>
    <property type="match status" value="1"/>
</dbReference>
<name>A0A3B0CEF9_9BACL</name>
<evidence type="ECO:0000256" key="16">
    <source>
        <dbReference type="RuleBase" id="RU004516"/>
    </source>
</evidence>
<evidence type="ECO:0000256" key="2">
    <source>
        <dbReference type="ARBA" id="ARBA00004824"/>
    </source>
</evidence>
<dbReference type="InterPro" id="IPR001544">
    <property type="entry name" value="Aminotrans_IV"/>
</dbReference>
<dbReference type="GO" id="GO:0052654">
    <property type="term" value="F:L-leucine-2-oxoglutarate transaminase activity"/>
    <property type="evidence" value="ECO:0007669"/>
    <property type="project" value="RHEA"/>
</dbReference>
<dbReference type="InterPro" id="IPR043132">
    <property type="entry name" value="BCAT-like_C"/>
</dbReference>
<sequence>MSSIRFEQNLSLKEKPDASKLEFGRTFTDHMFLLDYTEGQGWHDPRIVPYGPFTLDPAAMVFHYGQAIFEGLKAFRTKEGKVMLFRPNKNAQRLNVSNERLSIPALDEDAFVEYVKALVEVEQDWVPSTEGTSLYIRPYIFATEPCLGVRASKQYLFAIILSPVGAYYKEGIHPVKINVESEYVRAVRGGTGFAKTAGNYASSIKAQEEAKEGGYAQVLWLDGKEHKYIEEVGSMNMFFKIGGEVVTPELNGSILAGITRDSVLHLLKTWGVPVSERKISIEEIYTASLEGKLEEAFGTGTAAVISPVGQLHWNEHTMVINDGKIGELAQKIYDTITGIQNGTVPDTFGWNVTIGE</sequence>
<comment type="caution">
    <text evidence="19">The sequence shown here is derived from an EMBL/GenBank/DDBJ whole genome shotgun (WGS) entry which is preliminary data.</text>
</comment>
<dbReference type="AlphaFoldDB" id="A0A3B0CEF9"/>
<evidence type="ECO:0000256" key="18">
    <source>
        <dbReference type="RuleBase" id="RU004519"/>
    </source>
</evidence>
<protein>
    <recommendedName>
        <fullName evidence="17">Branched-chain-amino-acid aminotransferase</fullName>
        <ecNumber evidence="17">2.6.1.42</ecNumber>
    </recommendedName>
</protein>
<keyword evidence="10 17" id="KW-0100">Branched-chain amino acid biosynthesis</keyword>
<dbReference type="GO" id="GO:0009098">
    <property type="term" value="P:L-leucine biosynthetic process"/>
    <property type="evidence" value="ECO:0007669"/>
    <property type="project" value="UniProtKB-UniPathway"/>
</dbReference>
<dbReference type="OrthoDB" id="9804984at2"/>
<dbReference type="GO" id="GO:0009097">
    <property type="term" value="P:isoleucine biosynthetic process"/>
    <property type="evidence" value="ECO:0007669"/>
    <property type="project" value="UniProtKB-UniPathway"/>
</dbReference>
<comment type="pathway">
    <text evidence="2 18">Amino-acid biosynthesis; L-isoleucine biosynthesis; L-isoleucine from 2-oxobutanoate: step 4/4.</text>
</comment>
<evidence type="ECO:0000256" key="11">
    <source>
        <dbReference type="ARBA" id="ARBA00048212"/>
    </source>
</evidence>
<dbReference type="InterPro" id="IPR018300">
    <property type="entry name" value="Aminotrans_IV_CS"/>
</dbReference>
<dbReference type="UniPathway" id="UPA00049">
    <property type="reaction ID" value="UER00062"/>
</dbReference>
<evidence type="ECO:0000256" key="12">
    <source>
        <dbReference type="ARBA" id="ARBA00048798"/>
    </source>
</evidence>
<evidence type="ECO:0000256" key="1">
    <source>
        <dbReference type="ARBA" id="ARBA00001933"/>
    </source>
</evidence>
<feature type="modified residue" description="N6-(pyridoxal phosphate)lysine" evidence="14">
    <location>
        <position position="195"/>
    </location>
</feature>
<comment type="pathway">
    <text evidence="3 18">Amino-acid biosynthesis; L-valine biosynthesis; L-valine from pyruvate: step 4/4.</text>
</comment>
<keyword evidence="6 17" id="KW-0032">Aminotransferase</keyword>
<evidence type="ECO:0000256" key="14">
    <source>
        <dbReference type="PIRSR" id="PIRSR006468-1"/>
    </source>
</evidence>
<dbReference type="SUPFAM" id="SSF56752">
    <property type="entry name" value="D-aminoacid aminotransferase-like PLP-dependent enzymes"/>
    <property type="match status" value="1"/>
</dbReference>
<evidence type="ECO:0000313" key="19">
    <source>
        <dbReference type="EMBL" id="RKN83780.1"/>
    </source>
</evidence>
<dbReference type="InterPro" id="IPR036038">
    <property type="entry name" value="Aminotransferase-like"/>
</dbReference>
<dbReference type="Gene3D" id="3.20.10.10">
    <property type="entry name" value="D-amino Acid Aminotransferase, subunit A, domain 2"/>
    <property type="match status" value="1"/>
</dbReference>
<dbReference type="InterPro" id="IPR043131">
    <property type="entry name" value="BCAT-like_N"/>
</dbReference>
<reference evidence="19 20" key="1">
    <citation type="journal article" date="2007" name="Int. J. Syst. Evol. Microbiol.">
        <title>Paenibacillus ginsengarvi sp. nov., isolated from soil from ginseng cultivation.</title>
        <authorList>
            <person name="Yoon M.H."/>
            <person name="Ten L.N."/>
            <person name="Im W.T."/>
        </authorList>
    </citation>
    <scope>NUCLEOTIDE SEQUENCE [LARGE SCALE GENOMIC DNA]</scope>
    <source>
        <strain evidence="19 20">KCTC 13059</strain>
    </source>
</reference>
<dbReference type="CDD" id="cd01557">
    <property type="entry name" value="BCAT_beta_family"/>
    <property type="match status" value="1"/>
</dbReference>
<evidence type="ECO:0000256" key="3">
    <source>
        <dbReference type="ARBA" id="ARBA00004931"/>
    </source>
</evidence>
<dbReference type="RefSeq" id="WP_120748324.1">
    <property type="nucleotide sequence ID" value="NZ_RBAH01000011.1"/>
</dbReference>
<evidence type="ECO:0000256" key="8">
    <source>
        <dbReference type="ARBA" id="ARBA00022679"/>
    </source>
</evidence>
<dbReference type="GO" id="GO:0052655">
    <property type="term" value="F:L-valine-2-oxoglutarate transaminase activity"/>
    <property type="evidence" value="ECO:0007669"/>
    <property type="project" value="RHEA"/>
</dbReference>
<dbReference type="InterPro" id="IPR033939">
    <property type="entry name" value="BCAT_family"/>
</dbReference>
<comment type="catalytic activity">
    <reaction evidence="11 17">
        <text>L-valine + 2-oxoglutarate = 3-methyl-2-oxobutanoate + L-glutamate</text>
        <dbReference type="Rhea" id="RHEA:24813"/>
        <dbReference type="ChEBI" id="CHEBI:11851"/>
        <dbReference type="ChEBI" id="CHEBI:16810"/>
        <dbReference type="ChEBI" id="CHEBI:29985"/>
        <dbReference type="ChEBI" id="CHEBI:57762"/>
        <dbReference type="EC" id="2.6.1.42"/>
    </reaction>
</comment>
<evidence type="ECO:0000256" key="10">
    <source>
        <dbReference type="ARBA" id="ARBA00023304"/>
    </source>
</evidence>
<gene>
    <name evidence="19" type="ORF">D7M11_16420</name>
</gene>
<comment type="catalytic activity">
    <reaction evidence="12 17">
        <text>L-isoleucine + 2-oxoglutarate = (S)-3-methyl-2-oxopentanoate + L-glutamate</text>
        <dbReference type="Rhea" id="RHEA:24801"/>
        <dbReference type="ChEBI" id="CHEBI:16810"/>
        <dbReference type="ChEBI" id="CHEBI:29985"/>
        <dbReference type="ChEBI" id="CHEBI:35146"/>
        <dbReference type="ChEBI" id="CHEBI:58045"/>
        <dbReference type="EC" id="2.6.1.42"/>
    </reaction>
</comment>
<comment type="similarity">
    <text evidence="5 15">Belongs to the class-IV pyridoxal-phosphate-dependent aminotransferase family.</text>
</comment>
<dbReference type="GO" id="GO:0009099">
    <property type="term" value="P:L-valine biosynthetic process"/>
    <property type="evidence" value="ECO:0007669"/>
    <property type="project" value="UniProtKB-UniPathway"/>
</dbReference>
<dbReference type="NCBIfam" id="TIGR01123">
    <property type="entry name" value="ilvE_II"/>
    <property type="match status" value="1"/>
</dbReference>
<dbReference type="UniPathway" id="UPA00048">
    <property type="reaction ID" value="UER00073"/>
</dbReference>
<keyword evidence="9 16" id="KW-0663">Pyridoxal phosphate</keyword>
<keyword evidence="7 17" id="KW-0028">Amino-acid biosynthesis</keyword>
<dbReference type="UniPathway" id="UPA00047">
    <property type="reaction ID" value="UER00058"/>
</dbReference>
<organism evidence="19 20">
    <name type="scientific">Paenibacillus ginsengarvi</name>
    <dbReference type="NCBI Taxonomy" id="400777"/>
    <lineage>
        <taxon>Bacteria</taxon>
        <taxon>Bacillati</taxon>
        <taxon>Bacillota</taxon>
        <taxon>Bacilli</taxon>
        <taxon>Bacillales</taxon>
        <taxon>Paenibacillaceae</taxon>
        <taxon>Paenibacillus</taxon>
    </lineage>
</organism>
<keyword evidence="8 17" id="KW-0808">Transferase</keyword>
<evidence type="ECO:0000256" key="13">
    <source>
        <dbReference type="ARBA" id="ARBA00049229"/>
    </source>
</evidence>
<keyword evidence="20" id="KW-1185">Reference proteome</keyword>
<dbReference type="EC" id="2.6.1.42" evidence="17"/>
<dbReference type="NCBIfam" id="NF009897">
    <property type="entry name" value="PRK13357.1"/>
    <property type="match status" value="1"/>
</dbReference>
<dbReference type="Proteomes" id="UP000282311">
    <property type="component" value="Unassembled WGS sequence"/>
</dbReference>
<dbReference type="Pfam" id="PF01063">
    <property type="entry name" value="Aminotran_4"/>
    <property type="match status" value="1"/>
</dbReference>